<name>A0ACC0CX68_9PEZI</name>
<organism evidence="1 2">
    <name type="scientific">Hypoxylon rubiginosum</name>
    <dbReference type="NCBI Taxonomy" id="110542"/>
    <lineage>
        <taxon>Eukaryota</taxon>
        <taxon>Fungi</taxon>
        <taxon>Dikarya</taxon>
        <taxon>Ascomycota</taxon>
        <taxon>Pezizomycotina</taxon>
        <taxon>Sordariomycetes</taxon>
        <taxon>Xylariomycetidae</taxon>
        <taxon>Xylariales</taxon>
        <taxon>Hypoxylaceae</taxon>
        <taxon>Hypoxylon</taxon>
    </lineage>
</organism>
<gene>
    <name evidence="1" type="ORF">F4821DRAFT_164024</name>
</gene>
<accession>A0ACC0CX68</accession>
<keyword evidence="2" id="KW-1185">Reference proteome</keyword>
<sequence length="210" mass="23300">MVEANSSDKVLSPARLVHVVLRTNKFKPMVEYYKALLGAHVVFSTPNLAFITYDDEHHRIAIAAFPGVTDKVPGSAGLEHIAFCFDTLSDLVTAYRQRKARGIEPIWCVNHGPTTSMYYQDPDGNQVEMQVDNFDTAEEATAFMVDPQFANNPLGVDYDPEELIKRIESGEPEANIKRRPNSGPRDVTTVPLLNPPPPLVKDSYEVISAA</sequence>
<proteinExistence type="predicted"/>
<evidence type="ECO:0000313" key="1">
    <source>
        <dbReference type="EMBL" id="KAI6084912.1"/>
    </source>
</evidence>
<comment type="caution">
    <text evidence="1">The sequence shown here is derived from an EMBL/GenBank/DDBJ whole genome shotgun (WGS) entry which is preliminary data.</text>
</comment>
<dbReference type="EMBL" id="MU394331">
    <property type="protein sequence ID" value="KAI6084912.1"/>
    <property type="molecule type" value="Genomic_DNA"/>
</dbReference>
<reference evidence="1 2" key="1">
    <citation type="journal article" date="2022" name="New Phytol.">
        <title>Ecological generalism drives hyperdiversity of secondary metabolite gene clusters in xylarialean endophytes.</title>
        <authorList>
            <person name="Franco M.E.E."/>
            <person name="Wisecaver J.H."/>
            <person name="Arnold A.E."/>
            <person name="Ju Y.M."/>
            <person name="Slot J.C."/>
            <person name="Ahrendt S."/>
            <person name="Moore L.P."/>
            <person name="Eastman K.E."/>
            <person name="Scott K."/>
            <person name="Konkel Z."/>
            <person name="Mondo S.J."/>
            <person name="Kuo A."/>
            <person name="Hayes R.D."/>
            <person name="Haridas S."/>
            <person name="Andreopoulos B."/>
            <person name="Riley R."/>
            <person name="LaButti K."/>
            <person name="Pangilinan J."/>
            <person name="Lipzen A."/>
            <person name="Amirebrahimi M."/>
            <person name="Yan J."/>
            <person name="Adam C."/>
            <person name="Keymanesh K."/>
            <person name="Ng V."/>
            <person name="Louie K."/>
            <person name="Northen T."/>
            <person name="Drula E."/>
            <person name="Henrissat B."/>
            <person name="Hsieh H.M."/>
            <person name="Youens-Clark K."/>
            <person name="Lutzoni F."/>
            <person name="Miadlikowska J."/>
            <person name="Eastwood D.C."/>
            <person name="Hamelin R.C."/>
            <person name="Grigoriev I.V."/>
            <person name="U'Ren J.M."/>
        </authorList>
    </citation>
    <scope>NUCLEOTIDE SEQUENCE [LARGE SCALE GENOMIC DNA]</scope>
    <source>
        <strain evidence="1 2">ER1909</strain>
    </source>
</reference>
<dbReference type="Proteomes" id="UP001497680">
    <property type="component" value="Unassembled WGS sequence"/>
</dbReference>
<protein>
    <submittedName>
        <fullName evidence="1">Glyoxalase/Bleomycin resistance protein/Dihydroxybiphenyl dioxygenase</fullName>
    </submittedName>
</protein>
<evidence type="ECO:0000313" key="2">
    <source>
        <dbReference type="Proteomes" id="UP001497680"/>
    </source>
</evidence>
<keyword evidence="1" id="KW-0560">Oxidoreductase</keyword>
<keyword evidence="1" id="KW-0223">Dioxygenase</keyword>